<sequence length="477" mass="54709">MLRVYEHMDQRGQVGVRLLRGCCIEAERSDIVSYRLDGLRHALHETSNPHLTAIIEEVRAGANILRELADLSQIHQDRVPLILDPLNVALPCLSRSLRDITTYLEDRTRSKVERWRNMYHTMTREGGGLALPGRFMAYNHFLSSVRDLLTRSPNFDLNLLDRLRHQIMALREARGIPPPSIQAGPIVCFNPANLEVSPATHWAEHIFSLPLPSRTALGRQYPSKSLGPHRPWGHLDVPHYSKILFRRSFNDDQISLMVYRNGIDAAPYLLLRIFDQGVPWFSVRGAHELCVERDGSCLHLKRWSSAAKCAKTWAVLCFMTWEELVLMHSTFISLKARNKLTVSVDPDECSLRGETKLFQACIMDDGFKHSLIVYRDRSTDGLRLHAAVWEGELRRCPVWTAFVTHQSASRTWLKRISRHRVRLADVQPYVFCHQYRQSNQRRGPVGAFEIRFVSDEGCVVLVLMVQDGPRHSVCLIS</sequence>
<organism evidence="3 4">
    <name type="scientific">Hirsutella minnesotensis 3608</name>
    <dbReference type="NCBI Taxonomy" id="1043627"/>
    <lineage>
        <taxon>Eukaryota</taxon>
        <taxon>Fungi</taxon>
        <taxon>Dikarya</taxon>
        <taxon>Ascomycota</taxon>
        <taxon>Pezizomycotina</taxon>
        <taxon>Sordariomycetes</taxon>
        <taxon>Hypocreomycetidae</taxon>
        <taxon>Hypocreales</taxon>
        <taxon>Ophiocordycipitaceae</taxon>
        <taxon>Hirsutella</taxon>
    </lineage>
</organism>
<dbReference type="InterPro" id="IPR057081">
    <property type="entry name" value="PH_N"/>
</dbReference>
<gene>
    <name evidence="3" type="ORF">HIM_07052</name>
</gene>
<reference evidence="3 4" key="1">
    <citation type="journal article" date="2014" name="Genome Biol. Evol.">
        <title>Comparative genomics and transcriptomics analyses reveal divergent lifestyle features of nematode endoparasitic fungus Hirsutella minnesotensis.</title>
        <authorList>
            <person name="Lai Y."/>
            <person name="Liu K."/>
            <person name="Zhang X."/>
            <person name="Zhang X."/>
            <person name="Li K."/>
            <person name="Wang N."/>
            <person name="Shu C."/>
            <person name="Wu Y."/>
            <person name="Wang C."/>
            <person name="Bushley K.E."/>
            <person name="Xiang M."/>
            <person name="Liu X."/>
        </authorList>
    </citation>
    <scope>NUCLEOTIDE SEQUENCE [LARGE SCALE GENOMIC DNA]</scope>
    <source>
        <strain evidence="3 4">3608</strain>
    </source>
</reference>
<evidence type="ECO:0000259" key="2">
    <source>
        <dbReference type="Pfam" id="PF23076"/>
    </source>
</evidence>
<accession>A0A0F7ZI79</accession>
<dbReference type="InterPro" id="IPR057082">
    <property type="entry name" value="PH_C"/>
</dbReference>
<dbReference type="EMBL" id="KQ030534">
    <property type="protein sequence ID" value="KJZ73496.1"/>
    <property type="molecule type" value="Genomic_DNA"/>
</dbReference>
<dbReference type="OrthoDB" id="5345571at2759"/>
<protein>
    <submittedName>
        <fullName evidence="3">Uncharacterized protein</fullName>
    </submittedName>
</protein>
<evidence type="ECO:0000313" key="3">
    <source>
        <dbReference type="EMBL" id="KJZ73496.1"/>
    </source>
</evidence>
<evidence type="ECO:0000313" key="4">
    <source>
        <dbReference type="Proteomes" id="UP000054481"/>
    </source>
</evidence>
<dbReference type="Proteomes" id="UP000054481">
    <property type="component" value="Unassembled WGS sequence"/>
</dbReference>
<keyword evidence="4" id="KW-1185">Reference proteome</keyword>
<dbReference type="AlphaFoldDB" id="A0A0F7ZI79"/>
<feature type="domain" description="PH" evidence="2">
    <location>
        <begin position="356"/>
        <end position="458"/>
    </location>
</feature>
<feature type="domain" description="PH" evidence="1">
    <location>
        <begin position="241"/>
        <end position="349"/>
    </location>
</feature>
<evidence type="ECO:0000259" key="1">
    <source>
        <dbReference type="Pfam" id="PF23074"/>
    </source>
</evidence>
<dbReference type="Pfam" id="PF23074">
    <property type="entry name" value="PH_FT_N"/>
    <property type="match status" value="1"/>
</dbReference>
<dbReference type="Pfam" id="PF23076">
    <property type="entry name" value="PH_FT_C"/>
    <property type="match status" value="1"/>
</dbReference>
<name>A0A0F7ZI79_9HYPO</name>
<proteinExistence type="predicted"/>